<evidence type="ECO:0000313" key="2">
    <source>
        <dbReference type="Proteomes" id="UP000772434"/>
    </source>
</evidence>
<comment type="caution">
    <text evidence="1">The sequence shown here is derived from an EMBL/GenBank/DDBJ whole genome shotgun (WGS) entry which is preliminary data.</text>
</comment>
<name>A0A9P5U860_9AGAR</name>
<dbReference type="AlphaFoldDB" id="A0A9P5U860"/>
<proteinExistence type="predicted"/>
<dbReference type="EMBL" id="JADNRY010000049">
    <property type="protein sequence ID" value="KAF9069572.1"/>
    <property type="molecule type" value="Genomic_DNA"/>
</dbReference>
<protein>
    <submittedName>
        <fullName evidence="1">Uncharacterized protein</fullName>
    </submittedName>
</protein>
<reference evidence="1" key="1">
    <citation type="submission" date="2020-11" db="EMBL/GenBank/DDBJ databases">
        <authorList>
            <consortium name="DOE Joint Genome Institute"/>
            <person name="Ahrendt S."/>
            <person name="Riley R."/>
            <person name="Andreopoulos W."/>
            <person name="Labutti K."/>
            <person name="Pangilinan J."/>
            <person name="Ruiz-Duenas F.J."/>
            <person name="Barrasa J.M."/>
            <person name="Sanchez-Garcia M."/>
            <person name="Camarero S."/>
            <person name="Miyauchi S."/>
            <person name="Serrano A."/>
            <person name="Linde D."/>
            <person name="Babiker R."/>
            <person name="Drula E."/>
            <person name="Ayuso-Fernandez I."/>
            <person name="Pacheco R."/>
            <person name="Padilla G."/>
            <person name="Ferreira P."/>
            <person name="Barriuso J."/>
            <person name="Kellner H."/>
            <person name="Castanera R."/>
            <person name="Alfaro M."/>
            <person name="Ramirez L."/>
            <person name="Pisabarro A.G."/>
            <person name="Kuo A."/>
            <person name="Tritt A."/>
            <person name="Lipzen A."/>
            <person name="He G."/>
            <person name="Yan M."/>
            <person name="Ng V."/>
            <person name="Cullen D."/>
            <person name="Martin F."/>
            <person name="Rosso M.-N."/>
            <person name="Henrissat B."/>
            <person name="Hibbett D."/>
            <person name="Martinez A.T."/>
            <person name="Grigoriev I.V."/>
        </authorList>
    </citation>
    <scope>NUCLEOTIDE SEQUENCE</scope>
    <source>
        <strain evidence="1">AH 40177</strain>
    </source>
</reference>
<accession>A0A9P5U860</accession>
<gene>
    <name evidence="1" type="ORF">BDP27DRAFT_1420877</name>
</gene>
<evidence type="ECO:0000313" key="1">
    <source>
        <dbReference type="EMBL" id="KAF9069572.1"/>
    </source>
</evidence>
<sequence length="198" mass="22351">MNAHDNAFLIPAAISPYWELKQQFKMFQETLLSDIHNQKKQHHEILLSIAELSTSDPPFLGMRGRVRSLKQVVNATLKEIKDYEQSGALSAILLSSIQAASEECSLIGAHLDILLLEIQNVTGKILYRLYQALVQSYSILTTQDSIGPLVEHFSKVFNNVLVQVSDIDDSLKFLFNKIEYVKLIHDVVSHRSDTQAQS</sequence>
<dbReference type="Proteomes" id="UP000772434">
    <property type="component" value="Unassembled WGS sequence"/>
</dbReference>
<organism evidence="1 2">
    <name type="scientific">Rhodocollybia butyracea</name>
    <dbReference type="NCBI Taxonomy" id="206335"/>
    <lineage>
        <taxon>Eukaryota</taxon>
        <taxon>Fungi</taxon>
        <taxon>Dikarya</taxon>
        <taxon>Basidiomycota</taxon>
        <taxon>Agaricomycotina</taxon>
        <taxon>Agaricomycetes</taxon>
        <taxon>Agaricomycetidae</taxon>
        <taxon>Agaricales</taxon>
        <taxon>Marasmiineae</taxon>
        <taxon>Omphalotaceae</taxon>
        <taxon>Rhodocollybia</taxon>
    </lineage>
</organism>
<keyword evidence="2" id="KW-1185">Reference proteome</keyword>